<reference evidence="1" key="1">
    <citation type="journal article" date="2021" name="G3 (Bethesda)">
        <title>Genome and transcriptome analysis of the beet armyworm Spodoptera exigua reveals targets for pest control. .</title>
        <authorList>
            <person name="Simon S."/>
            <person name="Breeschoten T."/>
            <person name="Jansen H.J."/>
            <person name="Dirks R.P."/>
            <person name="Schranz M.E."/>
            <person name="Ros V.I.D."/>
        </authorList>
    </citation>
    <scope>NUCLEOTIDE SEQUENCE</scope>
    <source>
        <strain evidence="1">TB_SE_WUR_2020</strain>
    </source>
</reference>
<dbReference type="InterPro" id="IPR013783">
    <property type="entry name" value="Ig-like_fold"/>
</dbReference>
<evidence type="ECO:0000313" key="2">
    <source>
        <dbReference type="Proteomes" id="UP000814243"/>
    </source>
</evidence>
<sequence>MTRIFKPYRLDIKPYSIFNIILIYSSYDGRIKGPTAHWADDVLGGRARWHAATPSSLRIRDVIPTDRAMYRCRVDFKISPTRNHKILLDVI</sequence>
<dbReference type="Proteomes" id="UP000814243">
    <property type="component" value="Unassembled WGS sequence"/>
</dbReference>
<evidence type="ECO:0000313" key="1">
    <source>
        <dbReference type="EMBL" id="KAH9642908.1"/>
    </source>
</evidence>
<accession>A0A922MU90</accession>
<dbReference type="AlphaFoldDB" id="A0A922MU90"/>
<comment type="caution">
    <text evidence="1">The sequence shown here is derived from an EMBL/GenBank/DDBJ whole genome shotgun (WGS) entry which is preliminary data.</text>
</comment>
<proteinExistence type="predicted"/>
<evidence type="ECO:0008006" key="3">
    <source>
        <dbReference type="Google" id="ProtNLM"/>
    </source>
</evidence>
<dbReference type="InterPro" id="IPR036179">
    <property type="entry name" value="Ig-like_dom_sf"/>
</dbReference>
<feature type="non-terminal residue" evidence="1">
    <location>
        <position position="1"/>
    </location>
</feature>
<organism evidence="1 2">
    <name type="scientific">Spodoptera exigua</name>
    <name type="common">Beet armyworm</name>
    <name type="synonym">Noctua fulgens</name>
    <dbReference type="NCBI Taxonomy" id="7107"/>
    <lineage>
        <taxon>Eukaryota</taxon>
        <taxon>Metazoa</taxon>
        <taxon>Ecdysozoa</taxon>
        <taxon>Arthropoda</taxon>
        <taxon>Hexapoda</taxon>
        <taxon>Insecta</taxon>
        <taxon>Pterygota</taxon>
        <taxon>Neoptera</taxon>
        <taxon>Endopterygota</taxon>
        <taxon>Lepidoptera</taxon>
        <taxon>Glossata</taxon>
        <taxon>Ditrysia</taxon>
        <taxon>Noctuoidea</taxon>
        <taxon>Noctuidae</taxon>
        <taxon>Amphipyrinae</taxon>
        <taxon>Spodoptera</taxon>
    </lineage>
</organism>
<name>A0A922MU90_SPOEX</name>
<dbReference type="EMBL" id="JACEFF010000167">
    <property type="protein sequence ID" value="KAH9642908.1"/>
    <property type="molecule type" value="Genomic_DNA"/>
</dbReference>
<gene>
    <name evidence="1" type="ORF">HF086_003507</name>
</gene>
<dbReference type="Gene3D" id="2.60.40.10">
    <property type="entry name" value="Immunoglobulins"/>
    <property type="match status" value="1"/>
</dbReference>
<protein>
    <recommendedName>
        <fullName evidence="3">Ig-like domain-containing protein</fullName>
    </recommendedName>
</protein>
<dbReference type="SUPFAM" id="SSF48726">
    <property type="entry name" value="Immunoglobulin"/>
    <property type="match status" value="1"/>
</dbReference>